<feature type="domain" description="Peptidase M20 dimerisation" evidence="6">
    <location>
        <begin position="214"/>
        <end position="351"/>
    </location>
</feature>
<protein>
    <submittedName>
        <fullName evidence="10">Unannotated protein</fullName>
    </submittedName>
</protein>
<evidence type="ECO:0000313" key="10">
    <source>
        <dbReference type="EMBL" id="CAB5055418.1"/>
    </source>
</evidence>
<organism evidence="10">
    <name type="scientific">freshwater metagenome</name>
    <dbReference type="NCBI Taxonomy" id="449393"/>
    <lineage>
        <taxon>unclassified sequences</taxon>
        <taxon>metagenomes</taxon>
        <taxon>ecological metagenomes</taxon>
    </lineage>
</organism>
<proteinExistence type="inferred from homology"/>
<dbReference type="EMBL" id="CAFBLE010000002">
    <property type="protein sequence ID" value="CAB4860010.1"/>
    <property type="molecule type" value="Genomic_DNA"/>
</dbReference>
<dbReference type="Gene3D" id="3.40.630.10">
    <property type="entry name" value="Zn peptidases"/>
    <property type="match status" value="1"/>
</dbReference>
<evidence type="ECO:0000256" key="5">
    <source>
        <dbReference type="ARBA" id="ARBA00022833"/>
    </source>
</evidence>
<keyword evidence="5" id="KW-0862">Zinc</keyword>
<sequence length="454" mass="49081">MGQSEGVYTNPMPEIRENGSMETTSLEEDAIVLTQEMIRIPSVNFGEGKGDEKAIADYVVAKLSEVGISSRIYESAPGRCNVVANIEGSDSARAGLVVHGHLDVVPANAADWSVDPFSGLIADGMIWGRGALDMKNMDAMILAVLRKWAKEGYKPPRNLVIVFFADEEAGSLFGSRWMVREHPEVFAGCTEAISEVGGFSVTVGEGKRLYLIETAQKGIHWMKLTARGRAGHGSMVNNENALTALSAAVAKIGNHIWPQRYTETVKAFFTQVALTTGKPYDPNDLRPLLPEIGNTARMIGATLANSANPTMLEAGYKANVIPQSASAVIDGRFLPGYEDELNATIRQIVGEDIEIETLTRDIALEVGFEGDLVEAMCAALISQDPQGIPVPYLMSGGTDNKALSELGIKGYGFSPLRLPPELDFMSLFHGVDERVPVDGLKFGVNVLEKFLRTC</sequence>
<dbReference type="InterPro" id="IPR011650">
    <property type="entry name" value="Peptidase_M20_dimer"/>
</dbReference>
<dbReference type="Pfam" id="PF01546">
    <property type="entry name" value="Peptidase_M20"/>
    <property type="match status" value="1"/>
</dbReference>
<dbReference type="InterPro" id="IPR050072">
    <property type="entry name" value="Peptidase_M20A"/>
</dbReference>
<evidence type="ECO:0000256" key="3">
    <source>
        <dbReference type="ARBA" id="ARBA00022723"/>
    </source>
</evidence>
<dbReference type="Pfam" id="PF07687">
    <property type="entry name" value="M20_dimer"/>
    <property type="match status" value="1"/>
</dbReference>
<gene>
    <name evidence="7" type="ORF">UFOPK2289_01170</name>
    <name evidence="8" type="ORF">UFOPK3346_00421</name>
    <name evidence="9" type="ORF">UFOPK3670_00049</name>
    <name evidence="10" type="ORF">UFOPK4308_00448</name>
</gene>
<dbReference type="GO" id="GO:0046872">
    <property type="term" value="F:metal ion binding"/>
    <property type="evidence" value="ECO:0007669"/>
    <property type="project" value="UniProtKB-KW"/>
</dbReference>
<dbReference type="EMBL" id="CAEZWT010000042">
    <property type="protein sequence ID" value="CAB4671701.1"/>
    <property type="molecule type" value="Genomic_DNA"/>
</dbReference>
<name>A0A6J7TTU2_9ZZZZ</name>
<evidence type="ECO:0000256" key="1">
    <source>
        <dbReference type="ARBA" id="ARBA00001947"/>
    </source>
</evidence>
<comment type="similarity">
    <text evidence="2">Belongs to the peptidase M20A family.</text>
</comment>
<dbReference type="PANTHER" id="PTHR43808">
    <property type="entry name" value="ACETYLORNITHINE DEACETYLASE"/>
    <property type="match status" value="1"/>
</dbReference>
<evidence type="ECO:0000313" key="8">
    <source>
        <dbReference type="EMBL" id="CAB4860010.1"/>
    </source>
</evidence>
<dbReference type="AlphaFoldDB" id="A0A6J7TTU2"/>
<dbReference type="SUPFAM" id="SSF55031">
    <property type="entry name" value="Bacterial exopeptidase dimerisation domain"/>
    <property type="match status" value="1"/>
</dbReference>
<dbReference type="NCBIfam" id="NF005913">
    <property type="entry name" value="PRK07906.1"/>
    <property type="match status" value="1"/>
</dbReference>
<accession>A0A6J7TTU2</accession>
<keyword evidence="3" id="KW-0479">Metal-binding</keyword>
<dbReference type="CDD" id="cd05675">
    <property type="entry name" value="M20_yscS_like"/>
    <property type="match status" value="1"/>
</dbReference>
<comment type="cofactor">
    <cofactor evidence="1">
        <name>Zn(2+)</name>
        <dbReference type="ChEBI" id="CHEBI:29105"/>
    </cofactor>
</comment>
<dbReference type="GO" id="GO:0016787">
    <property type="term" value="F:hydrolase activity"/>
    <property type="evidence" value="ECO:0007669"/>
    <property type="project" value="UniProtKB-KW"/>
</dbReference>
<evidence type="ECO:0000259" key="6">
    <source>
        <dbReference type="Pfam" id="PF07687"/>
    </source>
</evidence>
<evidence type="ECO:0000256" key="2">
    <source>
        <dbReference type="ARBA" id="ARBA00006247"/>
    </source>
</evidence>
<dbReference type="SUPFAM" id="SSF53187">
    <property type="entry name" value="Zn-dependent exopeptidases"/>
    <property type="match status" value="1"/>
</dbReference>
<keyword evidence="4" id="KW-0378">Hydrolase</keyword>
<reference evidence="10" key="1">
    <citation type="submission" date="2020-05" db="EMBL/GenBank/DDBJ databases">
        <authorList>
            <person name="Chiriac C."/>
            <person name="Salcher M."/>
            <person name="Ghai R."/>
            <person name="Kavagutti S V."/>
        </authorList>
    </citation>
    <scope>NUCLEOTIDE SEQUENCE</scope>
</reference>
<evidence type="ECO:0000313" key="7">
    <source>
        <dbReference type="EMBL" id="CAB4671701.1"/>
    </source>
</evidence>
<dbReference type="EMBL" id="CAFBQL010000002">
    <property type="protein sequence ID" value="CAB5055418.1"/>
    <property type="molecule type" value="Genomic_DNA"/>
</dbReference>
<dbReference type="Gene3D" id="3.30.70.360">
    <property type="match status" value="1"/>
</dbReference>
<evidence type="ECO:0000313" key="9">
    <source>
        <dbReference type="EMBL" id="CAB4911419.1"/>
    </source>
</evidence>
<dbReference type="Gene3D" id="1.10.150.900">
    <property type="match status" value="1"/>
</dbReference>
<dbReference type="PANTHER" id="PTHR43808:SF8">
    <property type="entry name" value="PEPTIDASE M20 DIMERISATION DOMAIN-CONTAINING PROTEIN"/>
    <property type="match status" value="1"/>
</dbReference>
<dbReference type="InterPro" id="IPR002933">
    <property type="entry name" value="Peptidase_M20"/>
</dbReference>
<dbReference type="InterPro" id="IPR036264">
    <property type="entry name" value="Bact_exopeptidase_dim_dom"/>
</dbReference>
<dbReference type="EMBL" id="CAFBMV010000001">
    <property type="protein sequence ID" value="CAB4911419.1"/>
    <property type="molecule type" value="Genomic_DNA"/>
</dbReference>
<evidence type="ECO:0000256" key="4">
    <source>
        <dbReference type="ARBA" id="ARBA00022801"/>
    </source>
</evidence>
<dbReference type="FunFam" id="1.10.150.900:FF:000002">
    <property type="entry name" value="M20/M25/M40 family peptidase"/>
    <property type="match status" value="1"/>
</dbReference>